<keyword evidence="10" id="KW-1185">Reference proteome</keyword>
<feature type="domain" description="Secretin/TonB short N-terminal" evidence="8">
    <location>
        <begin position="210"/>
        <end position="261"/>
    </location>
</feature>
<dbReference type="InterPro" id="IPR001775">
    <property type="entry name" value="GspD/PilQ"/>
</dbReference>
<accession>A0A7X4KB31</accession>
<dbReference type="PANTHER" id="PTHR30332">
    <property type="entry name" value="PROBABLE GENERAL SECRETION PATHWAY PROTEIN D"/>
    <property type="match status" value="1"/>
</dbReference>
<dbReference type="GO" id="GO:0030246">
    <property type="term" value="F:carbohydrate binding"/>
    <property type="evidence" value="ECO:0007669"/>
    <property type="project" value="InterPro"/>
</dbReference>
<dbReference type="PROSITE" id="PS51257">
    <property type="entry name" value="PROKAR_LIPOPROTEIN"/>
    <property type="match status" value="1"/>
</dbReference>
<dbReference type="Pfam" id="PF00263">
    <property type="entry name" value="Secretin"/>
    <property type="match status" value="1"/>
</dbReference>
<dbReference type="InterPro" id="IPR050810">
    <property type="entry name" value="Bact_Secretion_Sys_Channel"/>
</dbReference>
<evidence type="ECO:0000256" key="3">
    <source>
        <dbReference type="ARBA" id="ARBA00023136"/>
    </source>
</evidence>
<dbReference type="InterPro" id="IPR002102">
    <property type="entry name" value="Cohesin_dom"/>
</dbReference>
<keyword evidence="7" id="KW-0732">Signal</keyword>
<reference evidence="9 10" key="1">
    <citation type="submission" date="2019-12" db="EMBL/GenBank/DDBJ databases">
        <title>Novel species isolated from a subtropical stream in China.</title>
        <authorList>
            <person name="Lu H."/>
        </authorList>
    </citation>
    <scope>NUCLEOTIDE SEQUENCE [LARGE SCALE GENOMIC DNA]</scope>
    <source>
        <strain evidence="9 10">FT55W</strain>
    </source>
</reference>
<keyword evidence="4" id="KW-0998">Cell outer membrane</keyword>
<proteinExistence type="inferred from homology"/>
<evidence type="ECO:0000313" key="10">
    <source>
        <dbReference type="Proteomes" id="UP000450012"/>
    </source>
</evidence>
<evidence type="ECO:0000256" key="7">
    <source>
        <dbReference type="SAM" id="SignalP"/>
    </source>
</evidence>
<dbReference type="GO" id="GO:0000272">
    <property type="term" value="P:polysaccharide catabolic process"/>
    <property type="evidence" value="ECO:0007669"/>
    <property type="project" value="InterPro"/>
</dbReference>
<comment type="similarity">
    <text evidence="5">Belongs to the bacterial secretin family.</text>
</comment>
<dbReference type="PRINTS" id="PR00811">
    <property type="entry name" value="BCTERIALGSPD"/>
</dbReference>
<keyword evidence="2" id="KW-0813">Transport</keyword>
<comment type="caution">
    <text evidence="9">The sequence shown here is derived from an EMBL/GenBank/DDBJ whole genome shotgun (WGS) entry which is preliminary data.</text>
</comment>
<dbReference type="PANTHER" id="PTHR30332:SF17">
    <property type="entry name" value="TYPE IV PILIATION SYSTEM PROTEIN DR_0774-RELATED"/>
    <property type="match status" value="1"/>
</dbReference>
<evidence type="ECO:0000256" key="5">
    <source>
        <dbReference type="RuleBase" id="RU004003"/>
    </source>
</evidence>
<dbReference type="InterPro" id="IPR008965">
    <property type="entry name" value="CBM2/CBM3_carb-bd_dom_sf"/>
</dbReference>
<evidence type="ECO:0000256" key="6">
    <source>
        <dbReference type="SAM" id="MobiDB-lite"/>
    </source>
</evidence>
<dbReference type="EMBL" id="WWCK01000004">
    <property type="protein sequence ID" value="MYM67701.1"/>
    <property type="molecule type" value="Genomic_DNA"/>
</dbReference>
<dbReference type="InterPro" id="IPR004846">
    <property type="entry name" value="T2SS/T3SS_dom"/>
</dbReference>
<dbReference type="RefSeq" id="WP_161014277.1">
    <property type="nucleotide sequence ID" value="NZ_WWCK01000004.1"/>
</dbReference>
<gene>
    <name evidence="9" type="ORF">GTP45_12765</name>
</gene>
<name>A0A7X4KB31_9BURK</name>
<dbReference type="CDD" id="cd08547">
    <property type="entry name" value="Type_II_cohesin"/>
    <property type="match status" value="1"/>
</dbReference>
<dbReference type="InterPro" id="IPR011662">
    <property type="entry name" value="Secretin/TonB_short_N"/>
</dbReference>
<feature type="region of interest" description="Disordered" evidence="6">
    <location>
        <begin position="607"/>
        <end position="631"/>
    </location>
</feature>
<dbReference type="Pfam" id="PF00963">
    <property type="entry name" value="Cohesin"/>
    <property type="match status" value="1"/>
</dbReference>
<protein>
    <submittedName>
        <fullName evidence="9">General secretion pathway protein GspD</fullName>
    </submittedName>
</protein>
<feature type="chain" id="PRO_5030866691" evidence="7">
    <location>
        <begin position="23"/>
        <end position="765"/>
    </location>
</feature>
<dbReference type="AlphaFoldDB" id="A0A7X4KB31"/>
<dbReference type="Proteomes" id="UP000450012">
    <property type="component" value="Unassembled WGS sequence"/>
</dbReference>
<evidence type="ECO:0000256" key="1">
    <source>
        <dbReference type="ARBA" id="ARBA00004370"/>
    </source>
</evidence>
<organism evidence="9 10">
    <name type="scientific">Duganella rivi</name>
    <dbReference type="NCBI Taxonomy" id="2666083"/>
    <lineage>
        <taxon>Bacteria</taxon>
        <taxon>Pseudomonadati</taxon>
        <taxon>Pseudomonadota</taxon>
        <taxon>Betaproteobacteria</taxon>
        <taxon>Burkholderiales</taxon>
        <taxon>Oxalobacteraceae</taxon>
        <taxon>Telluria group</taxon>
        <taxon>Duganella</taxon>
    </lineage>
</organism>
<dbReference type="GO" id="GO:0015627">
    <property type="term" value="C:type II protein secretion system complex"/>
    <property type="evidence" value="ECO:0007669"/>
    <property type="project" value="TreeGrafter"/>
</dbReference>
<evidence type="ECO:0000313" key="9">
    <source>
        <dbReference type="EMBL" id="MYM67701.1"/>
    </source>
</evidence>
<keyword evidence="3" id="KW-0472">Membrane</keyword>
<evidence type="ECO:0000256" key="4">
    <source>
        <dbReference type="ARBA" id="ARBA00023237"/>
    </source>
</evidence>
<sequence>MRFSVFGRARRLAFTFIFIALAGCAAEKHHRAGISALDSRDYPTAVSELAQAAQLKPGDLAYRRDWLRAREISNEKLLASALVALADGKRDVAERAYRDVLQYDRDNARALAGLERLAALVRADEDAEAAAAALKADDMMKAQEFTARALKAAPSHAGALLVRREIEAIQAQELLIEPLLGAIYKKPINLEFRDASIKFVFDALSRTTGINFIFDRDVKTDQRTTVFLRQTTLDDAISVMLSTGQLEKKVLNASSVLIYPNTPAKVREYQDLLVRAFYMANVEAKQAASMLKTVLKLKDVYVDDKYNFLILRESPETIALAEKLIRLQDLEEPEVMLEVEVLEINRSSLLNAGIQWSNQLTVTPLGGTTTGNGNGNTASTSTMKLSDLKNITSDGLGITVPSATINLQKTNGDANLLANPRIRVRDRDKAKVMIGDKVPVVTTTSTNNFVTENIQYLDVGLKLEVEPDVHLRDEIGLKLSLEVSSLVSSVKTNNGSQAYQIGTRNFTTALRLKDGETQVMAGLISDEDRSAANKIPLIGELPVLGRLFGSQSDTRQKTEIVMSITPHLIRNIQRKEATAESFWSGTEATLRNRPLLLRTLEAKPGDKAAPITPAGVAPPKAAPQPSAPGAPSLKWEGIEKARVGQEMTLYLNLDSADAVRAASLQLGYNPAEFEIISVEDGGYFGKAGQTAFSKSIDAAGGRTSASINGGDAKAKGAGRLLAVTVKARSPTAGGDISLIATTLVGAEKAIRTPGLPLVHRVNVTP</sequence>
<evidence type="ECO:0000256" key="2">
    <source>
        <dbReference type="ARBA" id="ARBA00022448"/>
    </source>
</evidence>
<dbReference type="SMART" id="SM00965">
    <property type="entry name" value="STN"/>
    <property type="match status" value="1"/>
</dbReference>
<evidence type="ECO:0000259" key="8">
    <source>
        <dbReference type="SMART" id="SM00965"/>
    </source>
</evidence>
<comment type="subcellular location">
    <subcellularLocation>
        <location evidence="1">Membrane</location>
    </subcellularLocation>
</comment>
<dbReference type="GO" id="GO:0009306">
    <property type="term" value="P:protein secretion"/>
    <property type="evidence" value="ECO:0007669"/>
    <property type="project" value="InterPro"/>
</dbReference>
<feature type="signal peptide" evidence="7">
    <location>
        <begin position="1"/>
        <end position="22"/>
    </location>
</feature>
<dbReference type="GO" id="GO:0019867">
    <property type="term" value="C:outer membrane"/>
    <property type="evidence" value="ECO:0007669"/>
    <property type="project" value="InterPro"/>
</dbReference>
<dbReference type="Gene3D" id="2.60.40.680">
    <property type="match status" value="1"/>
</dbReference>
<dbReference type="InterPro" id="IPR038591">
    <property type="entry name" value="NolW-like_sf"/>
</dbReference>
<dbReference type="SUPFAM" id="SSF49384">
    <property type="entry name" value="Carbohydrate-binding domain"/>
    <property type="match status" value="1"/>
</dbReference>
<dbReference type="Gene3D" id="3.30.1370.120">
    <property type="match status" value="1"/>
</dbReference>